<reference evidence="2" key="1">
    <citation type="submission" date="2017-09" db="EMBL/GenBank/DDBJ databases">
        <title>Depth-based differentiation of microbial function through sediment-hosted aquifers and enrichment of novel symbionts in the deep terrestrial subsurface.</title>
        <authorList>
            <person name="Probst A.J."/>
            <person name="Ladd B."/>
            <person name="Jarett J.K."/>
            <person name="Geller-Mcgrath D.E."/>
            <person name="Sieber C.M.K."/>
            <person name="Emerson J.B."/>
            <person name="Anantharaman K."/>
            <person name="Thomas B.C."/>
            <person name="Malmstrom R."/>
            <person name="Stieglmeier M."/>
            <person name="Klingl A."/>
            <person name="Woyke T."/>
            <person name="Ryan C.M."/>
            <person name="Banfield J.F."/>
        </authorList>
    </citation>
    <scope>NUCLEOTIDE SEQUENCE [LARGE SCALE GENOMIC DNA]</scope>
</reference>
<name>A0A2M7DQQ3_9BACT</name>
<organism evidence="1 2">
    <name type="scientific">Candidatus Falkowbacteria bacterium CG02_land_8_20_14_3_00_36_14</name>
    <dbReference type="NCBI Taxonomy" id="1974560"/>
    <lineage>
        <taxon>Bacteria</taxon>
        <taxon>Candidatus Falkowiibacteriota</taxon>
    </lineage>
</organism>
<accession>A0A2M7DQQ3</accession>
<comment type="caution">
    <text evidence="1">The sequence shown here is derived from an EMBL/GenBank/DDBJ whole genome shotgun (WGS) entry which is preliminary data.</text>
</comment>
<dbReference type="EMBL" id="PETS01000009">
    <property type="protein sequence ID" value="PIV52102.1"/>
    <property type="molecule type" value="Genomic_DNA"/>
</dbReference>
<sequence>MKIDNEKSGYVCGPLTELPKREQEKAKLFYSSIAGICKKILGVRAFVPHEHYDPIKNSDYTPWDVDRAERRQVCKRTSILLVAALAPSWGGGIEVEMANRSKIPIILLLQEKKLEKKKISRLLRGNPGVLYTIVYKNEKNALKQLINILKDWKKDCNLMEKMGSY</sequence>
<protein>
    <recommendedName>
        <fullName evidence="3">Nucleoside 2-deoxyribosyltransferase</fullName>
    </recommendedName>
</protein>
<gene>
    <name evidence="1" type="ORF">COS18_00550</name>
</gene>
<evidence type="ECO:0000313" key="2">
    <source>
        <dbReference type="Proteomes" id="UP000228896"/>
    </source>
</evidence>
<dbReference type="Proteomes" id="UP000228896">
    <property type="component" value="Unassembled WGS sequence"/>
</dbReference>
<evidence type="ECO:0000313" key="1">
    <source>
        <dbReference type="EMBL" id="PIV52102.1"/>
    </source>
</evidence>
<dbReference type="Gene3D" id="3.40.50.450">
    <property type="match status" value="1"/>
</dbReference>
<evidence type="ECO:0008006" key="3">
    <source>
        <dbReference type="Google" id="ProtNLM"/>
    </source>
</evidence>
<dbReference type="AlphaFoldDB" id="A0A2M7DQQ3"/>
<proteinExistence type="predicted"/>